<evidence type="ECO:0000256" key="7">
    <source>
        <dbReference type="ARBA" id="ARBA00022840"/>
    </source>
</evidence>
<protein>
    <recommendedName>
        <fullName evidence="2">non-specific serine/threonine protein kinase</fullName>
        <ecNumber evidence="2">2.7.11.1</ecNumber>
    </recommendedName>
</protein>
<accession>A0AAD4N9C3</accession>
<comment type="similarity">
    <text evidence="1">Belongs to the protein kinase superfamily. NEK Ser/Thr protein kinase family. NIMA subfamily.</text>
</comment>
<dbReference type="SUPFAM" id="SSF56112">
    <property type="entry name" value="Protein kinase-like (PK-like)"/>
    <property type="match status" value="1"/>
</dbReference>
<dbReference type="SMART" id="SM00220">
    <property type="entry name" value="S_TKc"/>
    <property type="match status" value="1"/>
</dbReference>
<dbReference type="InterPro" id="IPR008271">
    <property type="entry name" value="Ser/Thr_kinase_AS"/>
</dbReference>
<keyword evidence="6 11" id="KW-0418">Kinase</keyword>
<dbReference type="AlphaFoldDB" id="A0AAD4N9C3"/>
<comment type="caution">
    <text evidence="11">The sequence shown here is derived from an EMBL/GenBank/DDBJ whole genome shotgun (WGS) entry which is preliminary data.</text>
</comment>
<evidence type="ECO:0000256" key="6">
    <source>
        <dbReference type="ARBA" id="ARBA00022777"/>
    </source>
</evidence>
<organism evidence="11 12">
    <name type="scientific">Ditylenchus destructor</name>
    <dbReference type="NCBI Taxonomy" id="166010"/>
    <lineage>
        <taxon>Eukaryota</taxon>
        <taxon>Metazoa</taxon>
        <taxon>Ecdysozoa</taxon>
        <taxon>Nematoda</taxon>
        <taxon>Chromadorea</taxon>
        <taxon>Rhabditida</taxon>
        <taxon>Tylenchina</taxon>
        <taxon>Tylenchomorpha</taxon>
        <taxon>Sphaerularioidea</taxon>
        <taxon>Anguinidae</taxon>
        <taxon>Anguininae</taxon>
        <taxon>Ditylenchus</taxon>
    </lineage>
</organism>
<dbReference type="PANTHER" id="PTHR44899">
    <property type="entry name" value="CAMK FAMILY PROTEIN KINASE"/>
    <property type="match status" value="1"/>
</dbReference>
<keyword evidence="7" id="KW-0067">ATP-binding</keyword>
<dbReference type="GO" id="GO:0005524">
    <property type="term" value="F:ATP binding"/>
    <property type="evidence" value="ECO:0007669"/>
    <property type="project" value="UniProtKB-KW"/>
</dbReference>
<dbReference type="Proteomes" id="UP001201812">
    <property type="component" value="Unassembled WGS sequence"/>
</dbReference>
<evidence type="ECO:0000259" key="10">
    <source>
        <dbReference type="PROSITE" id="PS50011"/>
    </source>
</evidence>
<evidence type="ECO:0000313" key="11">
    <source>
        <dbReference type="EMBL" id="KAI1720293.1"/>
    </source>
</evidence>
<keyword evidence="5" id="KW-0547">Nucleotide-binding</keyword>
<dbReference type="PIRSF" id="PIRSF000654">
    <property type="entry name" value="Integrin-linked_kinase"/>
    <property type="match status" value="1"/>
</dbReference>
<dbReference type="PANTHER" id="PTHR44899:SF3">
    <property type="entry name" value="SERINE_THREONINE-PROTEIN KINASE NEK1"/>
    <property type="match status" value="1"/>
</dbReference>
<keyword evidence="4" id="KW-0808">Transferase</keyword>
<dbReference type="InterPro" id="IPR000719">
    <property type="entry name" value="Prot_kinase_dom"/>
</dbReference>
<evidence type="ECO:0000256" key="1">
    <source>
        <dbReference type="ARBA" id="ARBA00010886"/>
    </source>
</evidence>
<dbReference type="EC" id="2.7.11.1" evidence="2"/>
<evidence type="ECO:0000256" key="5">
    <source>
        <dbReference type="ARBA" id="ARBA00022741"/>
    </source>
</evidence>
<evidence type="ECO:0000256" key="8">
    <source>
        <dbReference type="ARBA" id="ARBA00047899"/>
    </source>
</evidence>
<dbReference type="GO" id="GO:0004674">
    <property type="term" value="F:protein serine/threonine kinase activity"/>
    <property type="evidence" value="ECO:0007669"/>
    <property type="project" value="UniProtKB-KW"/>
</dbReference>
<dbReference type="PROSITE" id="PS50011">
    <property type="entry name" value="PROTEIN_KINASE_DOM"/>
    <property type="match status" value="1"/>
</dbReference>
<evidence type="ECO:0000256" key="4">
    <source>
        <dbReference type="ARBA" id="ARBA00022679"/>
    </source>
</evidence>
<dbReference type="Gene3D" id="1.10.510.10">
    <property type="entry name" value="Transferase(Phosphotransferase) domain 1"/>
    <property type="match status" value="1"/>
</dbReference>
<dbReference type="InterPro" id="IPR051131">
    <property type="entry name" value="NEK_Ser/Thr_kinase_NIMA"/>
</dbReference>
<evidence type="ECO:0000256" key="9">
    <source>
        <dbReference type="ARBA" id="ARBA00048679"/>
    </source>
</evidence>
<keyword evidence="12" id="KW-1185">Reference proteome</keyword>
<comment type="catalytic activity">
    <reaction evidence="8">
        <text>L-threonyl-[protein] + ATP = O-phospho-L-threonyl-[protein] + ADP + H(+)</text>
        <dbReference type="Rhea" id="RHEA:46608"/>
        <dbReference type="Rhea" id="RHEA-COMP:11060"/>
        <dbReference type="Rhea" id="RHEA-COMP:11605"/>
        <dbReference type="ChEBI" id="CHEBI:15378"/>
        <dbReference type="ChEBI" id="CHEBI:30013"/>
        <dbReference type="ChEBI" id="CHEBI:30616"/>
        <dbReference type="ChEBI" id="CHEBI:61977"/>
        <dbReference type="ChEBI" id="CHEBI:456216"/>
        <dbReference type="EC" id="2.7.11.1"/>
    </reaction>
</comment>
<proteinExistence type="inferred from homology"/>
<dbReference type="PROSITE" id="PS00108">
    <property type="entry name" value="PROTEIN_KINASE_ST"/>
    <property type="match status" value="1"/>
</dbReference>
<dbReference type="Pfam" id="PF00069">
    <property type="entry name" value="Pkinase"/>
    <property type="match status" value="1"/>
</dbReference>
<evidence type="ECO:0000256" key="2">
    <source>
        <dbReference type="ARBA" id="ARBA00012513"/>
    </source>
</evidence>
<comment type="catalytic activity">
    <reaction evidence="9">
        <text>L-seryl-[protein] + ATP = O-phospho-L-seryl-[protein] + ADP + H(+)</text>
        <dbReference type="Rhea" id="RHEA:17989"/>
        <dbReference type="Rhea" id="RHEA-COMP:9863"/>
        <dbReference type="Rhea" id="RHEA-COMP:11604"/>
        <dbReference type="ChEBI" id="CHEBI:15378"/>
        <dbReference type="ChEBI" id="CHEBI:29999"/>
        <dbReference type="ChEBI" id="CHEBI:30616"/>
        <dbReference type="ChEBI" id="CHEBI:83421"/>
        <dbReference type="ChEBI" id="CHEBI:456216"/>
        <dbReference type="EC" id="2.7.11.1"/>
    </reaction>
</comment>
<sequence>MSYPKRQIIGQGAFATVYSDYDPQLKKRVALKFIDLSQINDKSTLDATMNEINLFKELKHENIVECYKSYQQPSPNGIQLVLVLELVDGWDLEKWILGKTHSLTSLIPEPEIWCIFRQIASAVSFIHQRRVIHRDLKPANVLIAKRSQVVKLTDFGLSRLANQASGAKTVCGTPYYMAPERISELGYSFMSDIWSLGCILYEMAALRSPFFGEKENITSLVEKIRTADYPPIPEDCYSSQLSMLSDACLNPDPAERPKACDVYDIACHISQKANQHAMNHLPAHLKGGASSYYAGHRQG</sequence>
<evidence type="ECO:0000313" key="12">
    <source>
        <dbReference type="Proteomes" id="UP001201812"/>
    </source>
</evidence>
<reference evidence="11" key="1">
    <citation type="submission" date="2022-01" db="EMBL/GenBank/DDBJ databases">
        <title>Genome Sequence Resource for Two Populations of Ditylenchus destructor, the Migratory Endoparasitic Phytonematode.</title>
        <authorList>
            <person name="Zhang H."/>
            <person name="Lin R."/>
            <person name="Xie B."/>
        </authorList>
    </citation>
    <scope>NUCLEOTIDE SEQUENCE</scope>
    <source>
        <strain evidence="11">BazhouSP</strain>
    </source>
</reference>
<dbReference type="InterPro" id="IPR011009">
    <property type="entry name" value="Kinase-like_dom_sf"/>
</dbReference>
<dbReference type="EMBL" id="JAKKPZ010000006">
    <property type="protein sequence ID" value="KAI1720293.1"/>
    <property type="molecule type" value="Genomic_DNA"/>
</dbReference>
<gene>
    <name evidence="11" type="ORF">DdX_05679</name>
</gene>
<feature type="domain" description="Protein kinase" evidence="10">
    <location>
        <begin position="3"/>
        <end position="271"/>
    </location>
</feature>
<name>A0AAD4N9C3_9BILA</name>
<evidence type="ECO:0000256" key="3">
    <source>
        <dbReference type="ARBA" id="ARBA00022527"/>
    </source>
</evidence>
<keyword evidence="3" id="KW-0723">Serine/threonine-protein kinase</keyword>